<evidence type="ECO:0000256" key="4">
    <source>
        <dbReference type="ARBA" id="ARBA00023143"/>
    </source>
</evidence>
<dbReference type="GO" id="GO:0009424">
    <property type="term" value="C:bacterial-type flagellum hook"/>
    <property type="evidence" value="ECO:0007669"/>
    <property type="project" value="UniProtKB-UniRule"/>
</dbReference>
<comment type="function">
    <text evidence="5">Required for morphogenesis and for the elongation of the flagellar filament by facilitating polymerization of the flagellin monomers at the tip of growing filament. Forms a capping structure, which prevents flagellin subunits (transported through the central channel of the flagellum) from leaking out without polymerization at the distal end.</text>
</comment>
<keyword evidence="3 5" id="KW-0175">Coiled coil</keyword>
<feature type="coiled-coil region" evidence="5">
    <location>
        <begin position="638"/>
        <end position="665"/>
    </location>
</feature>
<dbReference type="RefSeq" id="WP_119865259.1">
    <property type="nucleotide sequence ID" value="NZ_CP016786.1"/>
</dbReference>
<comment type="similarity">
    <text evidence="1 5">Belongs to the FliD family.</text>
</comment>
<evidence type="ECO:0000259" key="7">
    <source>
        <dbReference type="Pfam" id="PF07195"/>
    </source>
</evidence>
<protein>
    <recommendedName>
        <fullName evidence="5">Flagellar hook-associated protein 2</fullName>
        <shortName evidence="5">HAP2</shortName>
    </recommendedName>
    <alternativeName>
        <fullName evidence="5">Flagellar cap protein</fullName>
    </alternativeName>
</protein>
<keyword evidence="5" id="KW-0964">Secreted</keyword>
<evidence type="ECO:0000256" key="3">
    <source>
        <dbReference type="ARBA" id="ARBA00023054"/>
    </source>
</evidence>
<dbReference type="Proteomes" id="UP000264883">
    <property type="component" value="Chromosome"/>
</dbReference>
<keyword evidence="4 5" id="KW-0975">Bacterial flagellum</keyword>
<feature type="domain" description="Flagellar hook-associated protein 2 C-terminal" evidence="7">
    <location>
        <begin position="403"/>
        <end position="682"/>
    </location>
</feature>
<dbReference type="PANTHER" id="PTHR30288">
    <property type="entry name" value="FLAGELLAR CAP/ASSEMBLY PROTEIN FLID"/>
    <property type="match status" value="1"/>
</dbReference>
<dbReference type="Pfam" id="PF02465">
    <property type="entry name" value="FliD_N"/>
    <property type="match status" value="1"/>
</dbReference>
<dbReference type="OrthoDB" id="9776025at2"/>
<dbReference type="InterPro" id="IPR003481">
    <property type="entry name" value="FliD_N"/>
</dbReference>
<name>A0A343JC63_9CLOT</name>
<evidence type="ECO:0000259" key="6">
    <source>
        <dbReference type="Pfam" id="PF02465"/>
    </source>
</evidence>
<evidence type="ECO:0000256" key="5">
    <source>
        <dbReference type="RuleBase" id="RU362066"/>
    </source>
</evidence>
<dbReference type="KEGG" id="cia:BEN51_06395"/>
<dbReference type="GO" id="GO:0009421">
    <property type="term" value="C:bacterial-type flagellum filament cap"/>
    <property type="evidence" value="ECO:0007669"/>
    <property type="project" value="InterPro"/>
</dbReference>
<evidence type="ECO:0000313" key="9">
    <source>
        <dbReference type="Proteomes" id="UP000264883"/>
    </source>
</evidence>
<organism evidence="8 9">
    <name type="scientific">Clostridium isatidis</name>
    <dbReference type="NCBI Taxonomy" id="182773"/>
    <lineage>
        <taxon>Bacteria</taxon>
        <taxon>Bacillati</taxon>
        <taxon>Bacillota</taxon>
        <taxon>Clostridia</taxon>
        <taxon>Eubacteriales</taxon>
        <taxon>Clostridiaceae</taxon>
        <taxon>Clostridium</taxon>
    </lineage>
</organism>
<dbReference type="GO" id="GO:0007155">
    <property type="term" value="P:cell adhesion"/>
    <property type="evidence" value="ECO:0007669"/>
    <property type="project" value="InterPro"/>
</dbReference>
<evidence type="ECO:0000313" key="8">
    <source>
        <dbReference type="EMBL" id="ASW43121.1"/>
    </source>
</evidence>
<dbReference type="EMBL" id="CP016786">
    <property type="protein sequence ID" value="ASW43121.1"/>
    <property type="molecule type" value="Genomic_DNA"/>
</dbReference>
<dbReference type="GO" id="GO:0071973">
    <property type="term" value="P:bacterial-type flagellum-dependent cell motility"/>
    <property type="evidence" value="ECO:0007669"/>
    <property type="project" value="TreeGrafter"/>
</dbReference>
<dbReference type="PANTHER" id="PTHR30288:SF0">
    <property type="entry name" value="FLAGELLAR HOOK-ASSOCIATED PROTEIN 2"/>
    <property type="match status" value="1"/>
</dbReference>
<feature type="domain" description="Flagellar hook-associated protein 2 N-terminal" evidence="6">
    <location>
        <begin position="8"/>
        <end position="101"/>
    </location>
</feature>
<keyword evidence="8" id="KW-0966">Cell projection</keyword>
<keyword evidence="9" id="KW-1185">Reference proteome</keyword>
<evidence type="ECO:0000256" key="1">
    <source>
        <dbReference type="ARBA" id="ARBA00009764"/>
    </source>
</evidence>
<reference evidence="8 9" key="1">
    <citation type="submission" date="2016-08" db="EMBL/GenBank/DDBJ databases">
        <title>Complete Genome Sequence Of The Indigo Reducing Clostridium isatidis DSM15098.</title>
        <authorList>
            <person name="Little G.T."/>
            <person name="Minton N.P."/>
        </authorList>
    </citation>
    <scope>NUCLEOTIDE SEQUENCE [LARGE SCALE GENOMIC DNA]</scope>
    <source>
        <strain evidence="8 9">DSM 15098</strain>
    </source>
</reference>
<accession>A0A343JC63</accession>
<comment type="subcellular location">
    <subcellularLocation>
        <location evidence="5">Secreted</location>
    </subcellularLocation>
    <subcellularLocation>
        <location evidence="5">Bacterial flagellum</location>
    </subcellularLocation>
</comment>
<evidence type="ECO:0000256" key="2">
    <source>
        <dbReference type="ARBA" id="ARBA00011255"/>
    </source>
</evidence>
<dbReference type="InterPro" id="IPR010809">
    <property type="entry name" value="FliD_C"/>
</dbReference>
<sequence length="694" mass="77778">MRITGLATGLDIDEVIKASMKPYRVKIDQKGQQKEILEIKQKLYRDVIKETRELYNKYFDILNADSLLLNKNWATTKFTSSSNSVIITASGEAKPENYTITGHIAKASKISVPSSQIIDNKITINGIEFELSGGTEKEKAANLTNQLKKAGINVKATYTNFAGDKDSNASGYILESTILGKDSIFTVGGTANTSALEVINPKKYADPTAAKITGFKVSDFEDDVITIVINGDEDKKITLNSSDFKNEEGKIDEGKLEKVLNEKLKGYNLKVSIEENEEDNEEGNKIIFESTTLGNIDEISISVNNKINEDFIPGLDKVKAEKTFNLSEIENKKITINGVLIDLSLKGEMTTVDYLNKVSKDQNLNIVVEDNGTQLRFISNNTGEKAQIDIQLLEGTYKISEGGQDAEIVFTNGKGGIYTHKGISNNVTLDGVTFKFTEEIPENEDIKITGKTDVTEIKDKIVKFINDYNTLIEKLNKLTTEKRDRSFMPLTSDQKKEMSENEIKLWNERVERGQLSRDSDLTRIVNSLKNSMRTIVDGSNINLEKIGIVSVKDYQGTKNGTFTIDENTLIKALEENSEEVMNLFVKSSPKDESMSPSDKYNKTGILNRIKDVLYNETISSNSNFLKKVGYEGTVTAYNNTLTKSIEEYERKMKDMEINFAKREQALYSKYATLETMMNKLNSQQSYLLQQLGMV</sequence>
<keyword evidence="8" id="KW-0969">Cilium</keyword>
<dbReference type="AlphaFoldDB" id="A0A343JC63"/>
<keyword evidence="8" id="KW-0282">Flagellum</keyword>
<dbReference type="Pfam" id="PF07195">
    <property type="entry name" value="FliD_C"/>
    <property type="match status" value="1"/>
</dbReference>
<proteinExistence type="inferred from homology"/>
<comment type="subunit">
    <text evidence="2 5">Homopentamer.</text>
</comment>
<dbReference type="InterPro" id="IPR040026">
    <property type="entry name" value="FliD"/>
</dbReference>
<dbReference type="GO" id="GO:0005576">
    <property type="term" value="C:extracellular region"/>
    <property type="evidence" value="ECO:0007669"/>
    <property type="project" value="UniProtKB-SubCell"/>
</dbReference>
<gene>
    <name evidence="8" type="ORF">BEN51_06395</name>
</gene>